<organism evidence="1 2">
    <name type="scientific">Tepidibacter thalassicus DSM 15285</name>
    <dbReference type="NCBI Taxonomy" id="1123350"/>
    <lineage>
        <taxon>Bacteria</taxon>
        <taxon>Bacillati</taxon>
        <taxon>Bacillota</taxon>
        <taxon>Clostridia</taxon>
        <taxon>Peptostreptococcales</taxon>
        <taxon>Peptostreptococcaceae</taxon>
        <taxon>Tepidibacter</taxon>
    </lineage>
</organism>
<dbReference type="OrthoDB" id="308521at2"/>
<gene>
    <name evidence="1" type="ORF">SAMN02744040_01776</name>
</gene>
<protein>
    <submittedName>
        <fullName evidence="1">Coenzyme PQQ synthesis protein D (PqqD)</fullName>
    </submittedName>
</protein>
<dbReference type="EMBL" id="FQXH01000020">
    <property type="protein sequence ID" value="SHH38072.1"/>
    <property type="molecule type" value="Genomic_DNA"/>
</dbReference>
<name>A0A1M5SHK4_9FIRM</name>
<dbReference type="AlphaFoldDB" id="A0A1M5SHK4"/>
<dbReference type="InterPro" id="IPR008792">
    <property type="entry name" value="PQQD"/>
</dbReference>
<evidence type="ECO:0000313" key="1">
    <source>
        <dbReference type="EMBL" id="SHH38072.1"/>
    </source>
</evidence>
<keyword evidence="2" id="KW-1185">Reference proteome</keyword>
<dbReference type="STRING" id="1123350.SAMN02744040_01776"/>
<dbReference type="Pfam" id="PF05402">
    <property type="entry name" value="PqqD"/>
    <property type="match status" value="1"/>
</dbReference>
<proteinExistence type="predicted"/>
<dbReference type="RefSeq" id="WP_084602014.1">
    <property type="nucleotide sequence ID" value="NZ_FQXH01000020.1"/>
</dbReference>
<reference evidence="2" key="1">
    <citation type="submission" date="2016-11" db="EMBL/GenBank/DDBJ databases">
        <authorList>
            <person name="Varghese N."/>
            <person name="Submissions S."/>
        </authorList>
    </citation>
    <scope>NUCLEOTIDE SEQUENCE [LARGE SCALE GENOMIC DNA]</scope>
    <source>
        <strain evidence="2">DSM 15285</strain>
    </source>
</reference>
<sequence>MNNLLDFIPVKNEKYTWVENENGLISIIIKRDGFVDKLMQKAFNTPKKTTVDLDEIGSLVWKNINGKNSIEKIGNILIEHLNDTDFIYERLAKYIQMLNNNDFITFKK</sequence>
<evidence type="ECO:0000313" key="2">
    <source>
        <dbReference type="Proteomes" id="UP000242520"/>
    </source>
</evidence>
<accession>A0A1M5SHK4</accession>
<dbReference type="Proteomes" id="UP000242520">
    <property type="component" value="Unassembled WGS sequence"/>
</dbReference>